<evidence type="ECO:0000313" key="6">
    <source>
        <dbReference type="Proteomes" id="UP000002035"/>
    </source>
</evidence>
<dbReference type="Pfam" id="PF00501">
    <property type="entry name" value="AMP-binding"/>
    <property type="match status" value="1"/>
</dbReference>
<dbReference type="Proteomes" id="UP000002035">
    <property type="component" value="Unassembled WGS sequence"/>
</dbReference>
<dbReference type="InterPro" id="IPR000873">
    <property type="entry name" value="AMP-dep_synth/lig_dom"/>
</dbReference>
<evidence type="ECO:0000256" key="2">
    <source>
        <dbReference type="ARBA" id="ARBA00022598"/>
    </source>
</evidence>
<dbReference type="STRING" id="554155.C5FZS5"/>
<dbReference type="OMA" id="HITGRKT"/>
<dbReference type="GO" id="GO:0019748">
    <property type="term" value="P:secondary metabolic process"/>
    <property type="evidence" value="ECO:0007669"/>
    <property type="project" value="TreeGrafter"/>
</dbReference>
<dbReference type="HOGENOM" id="CLU_000022_59_2_1"/>
<dbReference type="PANTHER" id="PTHR24096:SF149">
    <property type="entry name" value="AMP-BINDING DOMAIN-CONTAINING PROTEIN-RELATED"/>
    <property type="match status" value="1"/>
</dbReference>
<dbReference type="AlphaFoldDB" id="C5FZS5"/>
<feature type="domain" description="AMP-dependent synthetase/ligase" evidence="3">
    <location>
        <begin position="34"/>
        <end position="396"/>
    </location>
</feature>
<dbReference type="VEuPathDB" id="FungiDB:MCYG_08197"/>
<gene>
    <name evidence="5" type="ORF">MCYG_08197</name>
</gene>
<dbReference type="InterPro" id="IPR020845">
    <property type="entry name" value="AMP-binding_CS"/>
</dbReference>
<dbReference type="RefSeq" id="XP_002843114.1">
    <property type="nucleotide sequence ID" value="XM_002843068.1"/>
</dbReference>
<dbReference type="Pfam" id="PF13193">
    <property type="entry name" value="AMP-binding_C"/>
    <property type="match status" value="1"/>
</dbReference>
<dbReference type="eggNOG" id="KOG1176">
    <property type="taxonomic scope" value="Eukaryota"/>
</dbReference>
<accession>C5FZS5</accession>
<dbReference type="InterPro" id="IPR045851">
    <property type="entry name" value="AMP-bd_C_sf"/>
</dbReference>
<dbReference type="InterPro" id="IPR025110">
    <property type="entry name" value="AMP-bd_C"/>
</dbReference>
<keyword evidence="2 5" id="KW-0436">Ligase</keyword>
<keyword evidence="6" id="KW-1185">Reference proteome</keyword>
<protein>
    <submittedName>
        <fullName evidence="5">Acyl-CoA synthetases/AMP-acid ligases II</fullName>
    </submittedName>
</protein>
<evidence type="ECO:0000259" key="3">
    <source>
        <dbReference type="Pfam" id="PF00501"/>
    </source>
</evidence>
<dbReference type="OrthoDB" id="1898221at2759"/>
<feature type="domain" description="AMP-binding enzyme C-terminal" evidence="4">
    <location>
        <begin position="462"/>
        <end position="547"/>
    </location>
</feature>
<dbReference type="InterPro" id="IPR042099">
    <property type="entry name" value="ANL_N_sf"/>
</dbReference>
<dbReference type="Gene3D" id="3.40.50.12780">
    <property type="entry name" value="N-terminal domain of ligase-like"/>
    <property type="match status" value="1"/>
</dbReference>
<dbReference type="PANTHER" id="PTHR24096">
    <property type="entry name" value="LONG-CHAIN-FATTY-ACID--COA LIGASE"/>
    <property type="match status" value="1"/>
</dbReference>
<dbReference type="SUPFAM" id="SSF56801">
    <property type="entry name" value="Acetyl-CoA synthetase-like"/>
    <property type="match status" value="1"/>
</dbReference>
<evidence type="ECO:0000256" key="1">
    <source>
        <dbReference type="ARBA" id="ARBA00006432"/>
    </source>
</evidence>
<evidence type="ECO:0000259" key="4">
    <source>
        <dbReference type="Pfam" id="PF13193"/>
    </source>
</evidence>
<dbReference type="GO" id="GO:0016405">
    <property type="term" value="F:CoA-ligase activity"/>
    <property type="evidence" value="ECO:0007669"/>
    <property type="project" value="TreeGrafter"/>
</dbReference>
<dbReference type="PROSITE" id="PS00455">
    <property type="entry name" value="AMP_BINDING"/>
    <property type="match status" value="1"/>
</dbReference>
<dbReference type="EMBL" id="DS995708">
    <property type="protein sequence ID" value="EEQ35378.1"/>
    <property type="molecule type" value="Genomic_DNA"/>
</dbReference>
<organism evidence="5 6">
    <name type="scientific">Arthroderma otae (strain ATCC MYA-4605 / CBS 113480)</name>
    <name type="common">Microsporum canis</name>
    <dbReference type="NCBI Taxonomy" id="554155"/>
    <lineage>
        <taxon>Eukaryota</taxon>
        <taxon>Fungi</taxon>
        <taxon>Dikarya</taxon>
        <taxon>Ascomycota</taxon>
        <taxon>Pezizomycotina</taxon>
        <taxon>Eurotiomycetes</taxon>
        <taxon>Eurotiomycetidae</taxon>
        <taxon>Onygenales</taxon>
        <taxon>Arthrodermataceae</taxon>
        <taxon>Microsporum</taxon>
    </lineage>
</organism>
<dbReference type="GeneID" id="9226281"/>
<comment type="similarity">
    <text evidence="1">Belongs to the ATP-dependent AMP-binding enzyme family.</text>
</comment>
<dbReference type="Gene3D" id="3.30.300.30">
    <property type="match status" value="1"/>
</dbReference>
<reference evidence="6" key="1">
    <citation type="journal article" date="2012" name="MBio">
        <title>Comparative genome analysis of Trichophyton rubrum and related dermatophytes reveals candidate genes involved in infection.</title>
        <authorList>
            <person name="Martinez D.A."/>
            <person name="Oliver B.G."/>
            <person name="Graeser Y."/>
            <person name="Goldberg J.M."/>
            <person name="Li W."/>
            <person name="Martinez-Rossi N.M."/>
            <person name="Monod M."/>
            <person name="Shelest E."/>
            <person name="Barton R.C."/>
            <person name="Birch E."/>
            <person name="Brakhage A.A."/>
            <person name="Chen Z."/>
            <person name="Gurr S.J."/>
            <person name="Heiman D."/>
            <person name="Heitman J."/>
            <person name="Kosti I."/>
            <person name="Rossi A."/>
            <person name="Saif S."/>
            <person name="Samalova M."/>
            <person name="Saunders C.W."/>
            <person name="Shea T."/>
            <person name="Summerbell R.C."/>
            <person name="Xu J."/>
            <person name="Young S."/>
            <person name="Zeng Q."/>
            <person name="Birren B.W."/>
            <person name="Cuomo C.A."/>
            <person name="White T.C."/>
        </authorList>
    </citation>
    <scope>NUCLEOTIDE SEQUENCE [LARGE SCALE GENOMIC DNA]</scope>
    <source>
        <strain evidence="6">ATCC MYA-4605 / CBS 113480</strain>
    </source>
</reference>
<evidence type="ECO:0000313" key="5">
    <source>
        <dbReference type="EMBL" id="EEQ35378.1"/>
    </source>
</evidence>
<proteinExistence type="inferred from homology"/>
<name>C5FZS5_ARTOC</name>
<sequence>MNTYKSPYLDVNIPTDRSVSQILEEFNPDLIRHDKVILEDFGAPHKSITYGGIRAAAAQGAAGLKGVLGMREGDMAAVLSSNSVDWAILGHSIWWLGGIICAINPSSTAYELVHYLAIAKAKFIFLEEDVLAKVEEALKLGGGSITKPTIVVLGNDFAGDAYRVFPRDILDGTKVQTPPFNLSNSDNRKRAAVICFSSGTSGKPKAVVLSHYNIIGYLVCMRQTDPFLYNGFQREVFYAPFSHLYGMMMAFVLPAFSGRYVVVMNKFELQPYIERCAEIKATVLCVVPSTAVELVKAPFVRGLDLTSVQTILCGGAPLQVGVVQQLQELMGDTNIVQGYGLSEGGVTNLRGHASKWKAGSVGRLFAGHQARIVDGDGKDVTAGQPGQIIIKGPTVFIYGGVVSLTTRDREYKDNPEATKAAFKDGWFCSGDIGRMDSDGFLWLTGRKKELIKYKGLQVSPAELEDVLLSHPDVKEAALCGVFDAQRQTEVPVAYVSLQKREATSNQAEMGGILQGIRKYVDGRVSSHKQLRGGVHYLAEIPKNANGKLMRRLLPAKLAEVGKENRISKL</sequence>